<dbReference type="Gene3D" id="3.30.870.10">
    <property type="entry name" value="Endonuclease Chain A"/>
    <property type="match status" value="2"/>
</dbReference>
<protein>
    <recommendedName>
        <fullName evidence="1">PLD phosphodiesterase domain-containing protein</fullName>
    </recommendedName>
</protein>
<dbReference type="GO" id="GO:0030572">
    <property type="term" value="F:phosphatidyltransferase activity"/>
    <property type="evidence" value="ECO:0007669"/>
    <property type="project" value="UniProtKB-ARBA"/>
</dbReference>
<gene>
    <name evidence="2" type="ORF">JVT61DRAFT_1080</name>
</gene>
<feature type="domain" description="PLD phosphodiesterase" evidence="1">
    <location>
        <begin position="247"/>
        <end position="274"/>
    </location>
</feature>
<dbReference type="GO" id="GO:0032049">
    <property type="term" value="P:cardiolipin biosynthetic process"/>
    <property type="evidence" value="ECO:0007669"/>
    <property type="project" value="UniProtKB-ARBA"/>
</dbReference>
<proteinExistence type="predicted"/>
<dbReference type="OrthoDB" id="9997422at2759"/>
<dbReference type="Proteomes" id="UP000683000">
    <property type="component" value="Unassembled WGS sequence"/>
</dbReference>
<dbReference type="SUPFAM" id="SSF56024">
    <property type="entry name" value="Phospholipase D/nuclease"/>
    <property type="match status" value="2"/>
</dbReference>
<evidence type="ECO:0000313" key="3">
    <source>
        <dbReference type="Proteomes" id="UP000683000"/>
    </source>
</evidence>
<dbReference type="CDD" id="cd00138">
    <property type="entry name" value="PLDc_SF"/>
    <property type="match status" value="2"/>
</dbReference>
<reference evidence="2" key="1">
    <citation type="submission" date="2021-03" db="EMBL/GenBank/DDBJ databases">
        <title>Evolutionary innovations through gain and loss of genes in the ectomycorrhizal Boletales.</title>
        <authorList>
            <person name="Wu G."/>
            <person name="Miyauchi S."/>
            <person name="Morin E."/>
            <person name="Yang Z.-L."/>
            <person name="Xu J."/>
            <person name="Martin F.M."/>
        </authorList>
    </citation>
    <scope>NUCLEOTIDE SEQUENCE</scope>
    <source>
        <strain evidence="2">BR01</strain>
    </source>
</reference>
<name>A0A8I2YUP2_9AGAM</name>
<evidence type="ECO:0000259" key="1">
    <source>
        <dbReference type="PROSITE" id="PS50035"/>
    </source>
</evidence>
<dbReference type="PANTHER" id="PTHR21248:SF22">
    <property type="entry name" value="PHOSPHOLIPASE D"/>
    <property type="match status" value="1"/>
</dbReference>
<dbReference type="PANTHER" id="PTHR21248">
    <property type="entry name" value="CARDIOLIPIN SYNTHASE"/>
    <property type="match status" value="1"/>
</dbReference>
<sequence length="657" mass="73684">MAISEKVSALVHSNKTLTTAFATATAETEEDISPGHLARTFYDKHSKKHSNLSGGAHLEAFKGLFQHVGKKDVERVQAIEPTQEDIDLAAQCGDFGSRPSDLFLKIYVDVLTTLESNPWASVVSPPLLGSRGVVNLSIISLIPDIMQHYYDCIVNAEHEVFLATNYWEASKASKFVCDAFKELSRRAEKRGKKVVVKMIYDRANLKMLKESHVLVEEEEWLSDEVKLPRRSEMPWLDFELVNFHQPLLGTFHCKFMIVDRKVALVNSNNIQDRANMEMMVHLEGPIVDSFYDTALISWFRPMHPRLPLLNRPSEKPEGGYQFAMDNQYASVHLLDGKKGAELYHKLTNEEIPPDTTSDGKIFISGKYQTITEHLNADNQPDTHGTIEYELPQSSDDEYLPHIFHAPHEECPMVILNRAPYGKLGNPDSAMLNAQDAAWLAGLKYAKRSVFIQTPTFNAAPVVEGVLNAVRRGIECTLYVDVGYNDGGEVLPGQGGTNEEVSQRMFAQLNEEEKVKLKFYWYTGKDQIKPINASAQKRNCHIKLMIIDDAVGIAGTETRVSIVTLSIVLIHKHPPDTQSWYHSQEVNVMIDNPAVCKDWRDTIRRVQNTHFHELQKDGVYLDRDGNPLTDSTGVGSGLKGIIKGVQGSIARARGKGGF</sequence>
<dbReference type="AlphaFoldDB" id="A0A8I2YUP2"/>
<dbReference type="EMBL" id="JAGFBS010000010">
    <property type="protein sequence ID" value="KAG6377032.1"/>
    <property type="molecule type" value="Genomic_DNA"/>
</dbReference>
<dbReference type="Pfam" id="PF13091">
    <property type="entry name" value="PLDc_2"/>
    <property type="match status" value="2"/>
</dbReference>
<dbReference type="PROSITE" id="PS50035">
    <property type="entry name" value="PLD"/>
    <property type="match status" value="1"/>
</dbReference>
<evidence type="ECO:0000313" key="2">
    <source>
        <dbReference type="EMBL" id="KAG6377032.1"/>
    </source>
</evidence>
<dbReference type="InterPro" id="IPR025202">
    <property type="entry name" value="PLD-like_dom"/>
</dbReference>
<comment type="caution">
    <text evidence="2">The sequence shown here is derived from an EMBL/GenBank/DDBJ whole genome shotgun (WGS) entry which is preliminary data.</text>
</comment>
<organism evidence="2 3">
    <name type="scientific">Boletus reticuloceps</name>
    <dbReference type="NCBI Taxonomy" id="495285"/>
    <lineage>
        <taxon>Eukaryota</taxon>
        <taxon>Fungi</taxon>
        <taxon>Dikarya</taxon>
        <taxon>Basidiomycota</taxon>
        <taxon>Agaricomycotina</taxon>
        <taxon>Agaricomycetes</taxon>
        <taxon>Agaricomycetidae</taxon>
        <taxon>Boletales</taxon>
        <taxon>Boletineae</taxon>
        <taxon>Boletaceae</taxon>
        <taxon>Boletoideae</taxon>
        <taxon>Boletus</taxon>
    </lineage>
</organism>
<dbReference type="InterPro" id="IPR001736">
    <property type="entry name" value="PLipase_D/transphosphatidylase"/>
</dbReference>
<accession>A0A8I2YUP2</accession>
<keyword evidence="3" id="KW-1185">Reference proteome</keyword>